<dbReference type="RefSeq" id="WP_397095261.1">
    <property type="nucleotide sequence ID" value="NZ_JBIRYO010000029.1"/>
</dbReference>
<dbReference type="EMBL" id="JBIRYO010000029">
    <property type="protein sequence ID" value="MFI2477851.1"/>
    <property type="molecule type" value="Genomic_DNA"/>
</dbReference>
<dbReference type="InterPro" id="IPR002525">
    <property type="entry name" value="Transp_IS110-like_N"/>
</dbReference>
<name>A0ABW7X9P6_9NOCA</name>
<dbReference type="InterPro" id="IPR047650">
    <property type="entry name" value="Transpos_IS110"/>
</dbReference>
<evidence type="ECO:0000313" key="3">
    <source>
        <dbReference type="EMBL" id="MFI2477851.1"/>
    </source>
</evidence>
<accession>A0ABW7X9P6</accession>
<evidence type="ECO:0000259" key="2">
    <source>
        <dbReference type="Pfam" id="PF02371"/>
    </source>
</evidence>
<organism evidence="3 4">
    <name type="scientific">Nocardia xishanensis</name>
    <dbReference type="NCBI Taxonomy" id="238964"/>
    <lineage>
        <taxon>Bacteria</taxon>
        <taxon>Bacillati</taxon>
        <taxon>Actinomycetota</taxon>
        <taxon>Actinomycetes</taxon>
        <taxon>Mycobacteriales</taxon>
        <taxon>Nocardiaceae</taxon>
        <taxon>Nocardia</taxon>
    </lineage>
</organism>
<proteinExistence type="predicted"/>
<sequence length="411" mass="44582">MSCSCGIDWAEGHHDVAIVDGDGKLVAKKRIGDDLEGFTVLTEMLADAGDNSEHPIPVAIETPRGLLVAALRATGRPVFAINPMAVARYRERRSVARAKSDHADAMTLANILRVDSHLHRMLPADSELAQAIAVLARAQQDAVWRRSKASNELRSILREYYPAFLETFAGKSATNLAKPAARAVLAIAPTPAHAAKLTKARVAAALRLAGRKRGIDDLAADIVQHLRTPQLRQADLVERAMGRQALALLAMLDAACAGADDLEQAAAEEFHKHPDYAVITSFPGLADLTGARVLAEIGDDRDRFADDRALKAYAGSAPVTRASGKITSITHRRIKNDRLAAVGWVWATYASINPGPARQHYCRRRDHGDRHAAALRHLFNKMLGQLYHCLQTGQTFDPIKAFGHPTEQAAA</sequence>
<dbReference type="PANTHER" id="PTHR33055:SF3">
    <property type="entry name" value="PUTATIVE TRANSPOSASE FOR IS117-RELATED"/>
    <property type="match status" value="1"/>
</dbReference>
<feature type="domain" description="Transposase IS116/IS110/IS902 C-terminal" evidence="2">
    <location>
        <begin position="278"/>
        <end position="353"/>
    </location>
</feature>
<dbReference type="NCBIfam" id="NF033542">
    <property type="entry name" value="transpos_IS110"/>
    <property type="match status" value="1"/>
</dbReference>
<gene>
    <name evidence="3" type="ORF">ACH49W_31190</name>
</gene>
<comment type="caution">
    <text evidence="3">The sequence shown here is derived from an EMBL/GenBank/DDBJ whole genome shotgun (WGS) entry which is preliminary data.</text>
</comment>
<dbReference type="Pfam" id="PF02371">
    <property type="entry name" value="Transposase_20"/>
    <property type="match status" value="1"/>
</dbReference>
<reference evidence="3 4" key="1">
    <citation type="submission" date="2024-10" db="EMBL/GenBank/DDBJ databases">
        <title>The Natural Products Discovery Center: Release of the First 8490 Sequenced Strains for Exploring Actinobacteria Biosynthetic Diversity.</title>
        <authorList>
            <person name="Kalkreuter E."/>
            <person name="Kautsar S.A."/>
            <person name="Yang D."/>
            <person name="Bader C.D."/>
            <person name="Teijaro C.N."/>
            <person name="Fluegel L."/>
            <person name="Davis C.M."/>
            <person name="Simpson J.R."/>
            <person name="Lauterbach L."/>
            <person name="Steele A.D."/>
            <person name="Gui C."/>
            <person name="Meng S."/>
            <person name="Li G."/>
            <person name="Viehrig K."/>
            <person name="Ye F."/>
            <person name="Su P."/>
            <person name="Kiefer A.F."/>
            <person name="Nichols A."/>
            <person name="Cepeda A.J."/>
            <person name="Yan W."/>
            <person name="Fan B."/>
            <person name="Jiang Y."/>
            <person name="Adhikari A."/>
            <person name="Zheng C.-J."/>
            <person name="Schuster L."/>
            <person name="Cowan T.M."/>
            <person name="Smanski M.J."/>
            <person name="Chevrette M.G."/>
            <person name="De Carvalho L.P.S."/>
            <person name="Shen B."/>
        </authorList>
    </citation>
    <scope>NUCLEOTIDE SEQUENCE [LARGE SCALE GENOMIC DNA]</scope>
    <source>
        <strain evidence="3 4">NPDC019275</strain>
    </source>
</reference>
<feature type="domain" description="Transposase IS110-like N-terminal" evidence="1">
    <location>
        <begin position="5"/>
        <end position="162"/>
    </location>
</feature>
<protein>
    <submittedName>
        <fullName evidence="3">IS110 family transposase</fullName>
    </submittedName>
</protein>
<evidence type="ECO:0000313" key="4">
    <source>
        <dbReference type="Proteomes" id="UP001611415"/>
    </source>
</evidence>
<dbReference type="Proteomes" id="UP001611415">
    <property type="component" value="Unassembled WGS sequence"/>
</dbReference>
<dbReference type="InterPro" id="IPR003346">
    <property type="entry name" value="Transposase_20"/>
</dbReference>
<keyword evidence="4" id="KW-1185">Reference proteome</keyword>
<dbReference type="Pfam" id="PF01548">
    <property type="entry name" value="DEDD_Tnp_IS110"/>
    <property type="match status" value="1"/>
</dbReference>
<evidence type="ECO:0000259" key="1">
    <source>
        <dbReference type="Pfam" id="PF01548"/>
    </source>
</evidence>
<dbReference type="PANTHER" id="PTHR33055">
    <property type="entry name" value="TRANSPOSASE FOR INSERTION SEQUENCE ELEMENT IS1111A"/>
    <property type="match status" value="1"/>
</dbReference>